<gene>
    <name evidence="1" type="ORF">SEVIR_8G226200v2</name>
</gene>
<organism evidence="1 2">
    <name type="scientific">Setaria viridis</name>
    <name type="common">Green bristlegrass</name>
    <name type="synonym">Setaria italica subsp. viridis</name>
    <dbReference type="NCBI Taxonomy" id="4556"/>
    <lineage>
        <taxon>Eukaryota</taxon>
        <taxon>Viridiplantae</taxon>
        <taxon>Streptophyta</taxon>
        <taxon>Embryophyta</taxon>
        <taxon>Tracheophyta</taxon>
        <taxon>Spermatophyta</taxon>
        <taxon>Magnoliopsida</taxon>
        <taxon>Liliopsida</taxon>
        <taxon>Poales</taxon>
        <taxon>Poaceae</taxon>
        <taxon>PACMAD clade</taxon>
        <taxon>Panicoideae</taxon>
        <taxon>Panicodae</taxon>
        <taxon>Paniceae</taxon>
        <taxon>Cenchrinae</taxon>
        <taxon>Setaria</taxon>
    </lineage>
</organism>
<reference evidence="1" key="1">
    <citation type="submission" date="2019-03" db="EMBL/GenBank/DDBJ databases">
        <title>WGS assembly of Setaria viridis.</title>
        <authorList>
            <person name="Huang P."/>
            <person name="Jenkins J."/>
            <person name="Grimwood J."/>
            <person name="Barry K."/>
            <person name="Healey A."/>
            <person name="Mamidi S."/>
            <person name="Sreedasyam A."/>
            <person name="Shu S."/>
            <person name="Feldman M."/>
            <person name="Wu J."/>
            <person name="Yu Y."/>
            <person name="Chen C."/>
            <person name="Johnson J."/>
            <person name="Rokhsar D."/>
            <person name="Baxter I."/>
            <person name="Schmutz J."/>
            <person name="Brutnell T."/>
            <person name="Kellogg E."/>
        </authorList>
    </citation>
    <scope>NUCLEOTIDE SEQUENCE [LARGE SCALE GENOMIC DNA]</scope>
</reference>
<evidence type="ECO:0000313" key="2">
    <source>
        <dbReference type="Proteomes" id="UP000298652"/>
    </source>
</evidence>
<protein>
    <submittedName>
        <fullName evidence="1">Uncharacterized protein</fullName>
    </submittedName>
</protein>
<dbReference type="EMBL" id="CM016559">
    <property type="protein sequence ID" value="TKW02143.1"/>
    <property type="molecule type" value="Genomic_DNA"/>
</dbReference>
<keyword evidence="2" id="KW-1185">Reference proteome</keyword>
<accession>A0A4U6TMC7</accession>
<name>A0A4U6TMC7_SETVI</name>
<dbReference type="Proteomes" id="UP000298652">
    <property type="component" value="Chromosome 8"/>
</dbReference>
<dbReference type="AlphaFoldDB" id="A0A4U6TMC7"/>
<sequence length="95" mass="10989">MLHHISSAIVRKSRGGCKAIWFGIEYCLSKSCRHVSLSVEILFYEGYKCEFCRIYCLTLHLEVILYVISSQGRIRSSASLNILENRRGCWCCYSE</sequence>
<proteinExistence type="predicted"/>
<dbReference type="Gramene" id="TKW02143">
    <property type="protein sequence ID" value="TKW02143"/>
    <property type="gene ID" value="SEVIR_8G226200v2"/>
</dbReference>
<evidence type="ECO:0000313" key="1">
    <source>
        <dbReference type="EMBL" id="TKW02143.1"/>
    </source>
</evidence>